<protein>
    <submittedName>
        <fullName evidence="2">S41 family peptidase</fullName>
    </submittedName>
</protein>
<dbReference type="Gene3D" id="3.90.226.10">
    <property type="entry name" value="2-enoyl-CoA Hydratase, Chain A, domain 1"/>
    <property type="match status" value="1"/>
</dbReference>
<dbReference type="InterPro" id="IPR005151">
    <property type="entry name" value="Tail-specific_protease"/>
</dbReference>
<dbReference type="PANTHER" id="PTHR32060">
    <property type="entry name" value="TAIL-SPECIFIC PROTEASE"/>
    <property type="match status" value="1"/>
</dbReference>
<dbReference type="SUPFAM" id="SSF52096">
    <property type="entry name" value="ClpP/crotonase"/>
    <property type="match status" value="1"/>
</dbReference>
<organism evidence="2 3">
    <name type="scientific">Flavobacterium sediminilitoris</name>
    <dbReference type="NCBI Taxonomy" id="2024526"/>
    <lineage>
        <taxon>Bacteria</taxon>
        <taxon>Pseudomonadati</taxon>
        <taxon>Bacteroidota</taxon>
        <taxon>Flavobacteriia</taxon>
        <taxon>Flavobacteriales</taxon>
        <taxon>Flavobacteriaceae</taxon>
        <taxon>Flavobacterium</taxon>
    </lineage>
</organism>
<dbReference type="SMART" id="SM00245">
    <property type="entry name" value="TSPc"/>
    <property type="match status" value="1"/>
</dbReference>
<evidence type="ECO:0000313" key="3">
    <source>
        <dbReference type="Proteomes" id="UP000830454"/>
    </source>
</evidence>
<gene>
    <name evidence="2" type="ORF">LXD69_11480</name>
</gene>
<name>A0ABY4HMI2_9FLAO</name>
<feature type="domain" description="Tail specific protease" evidence="1">
    <location>
        <begin position="236"/>
        <end position="492"/>
    </location>
</feature>
<dbReference type="InterPro" id="IPR029045">
    <property type="entry name" value="ClpP/crotonase-like_dom_sf"/>
</dbReference>
<evidence type="ECO:0000313" key="2">
    <source>
        <dbReference type="EMBL" id="UOX32664.1"/>
    </source>
</evidence>
<proteinExistence type="predicted"/>
<dbReference type="PANTHER" id="PTHR32060:SF22">
    <property type="entry name" value="CARBOXYL-TERMINAL-PROCESSING PEPTIDASE 3, CHLOROPLASTIC"/>
    <property type="match status" value="1"/>
</dbReference>
<sequence>MRKIILLALGLLLIQCTSVKKHNETLYKEIKVKQLHKDVDYAYKKLQKMQPKLYQYISKEKLDYKFDSLKASITKPLTSYDFFTKLSPVVSEVRQGHLFTYPKLKRYSKKEQKNLKKQISSFSQFEFEIFDNKLYVVENKSKIDSIKIGDELTQINNEPVQNLINDAKTWITSDGYNTTFQDKFIAQRLGTFFTFKYQIQDSVAFQFNNDKSFWIKRINKDTVSDKTSKKKNEKFTKVQRDSLIKVNRRLSKLGYNKDTKKYNRELTFTAKDSCTAIMKIKSFTIGNYNSFYKENFNLLKKTGTKNLIIDIRNNFGGRIDEISSLYSYLAPDSTYTFVNESEVTRKTSLLQTDYFKGSKPVSFIVKGILSPFFYSYMFFKVHKKEDGNYYFNSNAKEKKSSDLRFNGNVYVLINGGSFSASSILSTKLKANKRAIFVGEETGGEYNGTVAGFMPQITLPNSKVKMRIGLMYVNAQEKTDIIGHGIYPDVTIIPSLNDRLNNNDPELNYILEDIKNKSKLELEE</sequence>
<accession>A0ABY4HMI2</accession>
<keyword evidence="3" id="KW-1185">Reference proteome</keyword>
<dbReference type="Pfam" id="PF03572">
    <property type="entry name" value="Peptidase_S41"/>
    <property type="match status" value="1"/>
</dbReference>
<reference evidence="2" key="2">
    <citation type="submission" date="2022-04" db="EMBL/GenBank/DDBJ databases">
        <title>Complete Genome Sequence of Flavobacterium sediminilitoris YSM-43, Isolated from a Tidal Sediment.</title>
        <authorList>
            <person name="Lee P.A."/>
        </authorList>
    </citation>
    <scope>NUCLEOTIDE SEQUENCE</scope>
    <source>
        <strain evidence="2">YSM-43</strain>
    </source>
</reference>
<dbReference type="EMBL" id="CP090145">
    <property type="protein sequence ID" value="UOX32664.1"/>
    <property type="molecule type" value="Genomic_DNA"/>
</dbReference>
<evidence type="ECO:0000259" key="1">
    <source>
        <dbReference type="SMART" id="SM00245"/>
    </source>
</evidence>
<dbReference type="RefSeq" id="WP_246915524.1">
    <property type="nucleotide sequence ID" value="NZ_CP090145.1"/>
</dbReference>
<dbReference type="Proteomes" id="UP000830454">
    <property type="component" value="Chromosome"/>
</dbReference>
<reference evidence="2" key="1">
    <citation type="submission" date="2021-12" db="EMBL/GenBank/DDBJ databases">
        <authorList>
            <person name="Cha I.-T."/>
            <person name="Lee K.-E."/>
            <person name="Park S.-J."/>
        </authorList>
    </citation>
    <scope>NUCLEOTIDE SEQUENCE</scope>
    <source>
        <strain evidence="2">YSM-43</strain>
    </source>
</reference>